<dbReference type="AlphaFoldDB" id="A0A8U0SMF5"/>
<dbReference type="FunFam" id="2.30.29.170:FF:000003">
    <property type="entry name" value="EF-hand domain (C-terminal) containing 1"/>
    <property type="match status" value="1"/>
</dbReference>
<accession>A0A8U0SMF5</accession>
<feature type="domain" description="DM10" evidence="11">
    <location>
        <begin position="96"/>
        <end position="203"/>
    </location>
</feature>
<evidence type="ECO:0000259" key="11">
    <source>
        <dbReference type="PROSITE" id="PS51336"/>
    </source>
</evidence>
<dbReference type="InterPro" id="IPR011992">
    <property type="entry name" value="EF-hand-dom_pair"/>
</dbReference>
<evidence type="ECO:0000313" key="13">
    <source>
        <dbReference type="RefSeq" id="XP_044945413.1"/>
    </source>
</evidence>
<dbReference type="SMART" id="SM00676">
    <property type="entry name" value="DM10"/>
    <property type="match status" value="3"/>
</dbReference>
<sequence>MGLDPTTLRSRLELKPKVGRLTDWTTWVSPFLISNVGKEKFHKSQHWGFCNNVSMLVSEDKPGIGGELLFGQKMKPKYSAFPKGIGSDAPSWVAFDKQVLSFDAYLEDEVPDKSQENYRIRRYKIYFYLEDDTIQVNEPELKNSGMPQGTFIRRHRISLPPPDEDQFYTVHHFNINIDIIFYGRTFKIYDCDTFTKNFLRKMGVKLNPPGQCPEDPYMKLRRETLDCMDPLRPYESFDTLKQFLEYDRKVLRFFCLWDDSASLFGDRRELILHYFLSDDTIEVKEVIPHNSGRDAMSLFLQRRKLPKYGPPGVYQPGQITDRTVLNVYSGLGENRVKGYLLDKYKLGKVDQEFYKDDDLFIGATINVWGRKVLLCDCDEFTKTYYKTKYGIENFTSILCKAPPPPKIERKFPPYTGFGSEEDSLRSCIGLRPTPHQKNFRKFVEKDSYGNISNILRFFAKLFTHKCADVDRLFVISYFLSDDTISIFEPIESNSGITGGKFLKRTRVKKPGQEVFKSELSEYIKAEELYIGAKVNVNGYLFLLLNADKYTLNFMEAHSDKFPMSSIELILQKLKEEESKSRELKQVLRAADSRLTKMVDYNTFRDIIMSLTVGKLTDHEVITLARHYQVPEDTKPDVNVLIAQAHEQLKKNAFENFERLNAICVYQDREKKTVLPSKYIRRLCKSSRLPLTDDLLASILSRFEDSKEQIDYESLFCTLNWRMNPVPELEAPSYLKETSNHDFLLKNKTLLLPNEEALREGPSRTGLFHKRIHSPNNFFALIGVV</sequence>
<dbReference type="CTD" id="80258"/>
<dbReference type="PROSITE" id="PS51336">
    <property type="entry name" value="DM10"/>
    <property type="match status" value="3"/>
</dbReference>
<dbReference type="FunFam" id="1.10.238.10:FF:000375">
    <property type="entry name" value="EF-hand domain-containing family member C2"/>
    <property type="match status" value="1"/>
</dbReference>
<keyword evidence="12" id="KW-1185">Reference proteome</keyword>
<keyword evidence="4" id="KW-0969">Cilium</keyword>
<reference evidence="13" key="1">
    <citation type="submission" date="2025-08" db="UniProtKB">
        <authorList>
            <consortium name="RefSeq"/>
        </authorList>
    </citation>
    <scope>IDENTIFICATION</scope>
    <source>
        <tissue evidence="13">Brain</tissue>
    </source>
</reference>
<evidence type="ECO:0000256" key="9">
    <source>
        <dbReference type="ARBA" id="ARBA00046435"/>
    </source>
</evidence>
<comment type="function">
    <text evidence="7">Microtubule inner protein (MIP) part of the dynein-decorated doublet microtubules (DMTs) in cilia axoneme, which is required for motile cilia beating.</text>
</comment>
<dbReference type="SUPFAM" id="SSF47473">
    <property type="entry name" value="EF-hand"/>
    <property type="match status" value="1"/>
</dbReference>
<gene>
    <name evidence="13" type="primary">EFHC2</name>
</gene>
<dbReference type="FunFam" id="2.30.29.170:FF:000001">
    <property type="entry name" value="EF-hand domain containing 1"/>
    <property type="match status" value="1"/>
</dbReference>
<organism evidence="12 13">
    <name type="scientific">Mustela putorius furo</name>
    <name type="common">European domestic ferret</name>
    <name type="synonym">Mustela furo</name>
    <dbReference type="NCBI Taxonomy" id="9669"/>
    <lineage>
        <taxon>Eukaryota</taxon>
        <taxon>Metazoa</taxon>
        <taxon>Chordata</taxon>
        <taxon>Craniata</taxon>
        <taxon>Vertebrata</taxon>
        <taxon>Euteleostomi</taxon>
        <taxon>Mammalia</taxon>
        <taxon>Eutheria</taxon>
        <taxon>Laurasiatheria</taxon>
        <taxon>Carnivora</taxon>
        <taxon>Caniformia</taxon>
        <taxon>Musteloidea</taxon>
        <taxon>Mustelidae</taxon>
        <taxon>Mustelinae</taxon>
        <taxon>Mustela</taxon>
    </lineage>
</organism>
<dbReference type="PANTHER" id="PTHR12086:SF11">
    <property type="entry name" value="EF-HAND DOMAIN-CONTAINING FAMILY MEMBER C2"/>
    <property type="match status" value="1"/>
</dbReference>
<dbReference type="FunFam" id="2.30.29.170:FF:000002">
    <property type="entry name" value="EF-hand domain (C-terminal) containing 1"/>
    <property type="match status" value="1"/>
</dbReference>
<dbReference type="OrthoDB" id="10255210at2759"/>
<dbReference type="InterPro" id="IPR040193">
    <property type="entry name" value="EFHC1/EFHC2/EFHB"/>
</dbReference>
<dbReference type="Gene3D" id="2.30.29.170">
    <property type="match status" value="3"/>
</dbReference>
<evidence type="ECO:0000256" key="2">
    <source>
        <dbReference type="ARBA" id="ARBA00022490"/>
    </source>
</evidence>
<keyword evidence="10" id="KW-0175">Coiled coil</keyword>
<evidence type="ECO:0000256" key="6">
    <source>
        <dbReference type="ARBA" id="ARBA00023273"/>
    </source>
</evidence>
<comment type="subcellular location">
    <subcellularLocation>
        <location evidence="1">Cytoplasm</location>
        <location evidence="1">Cytoskeleton</location>
        <location evidence="1">Flagellum axoneme</location>
    </subcellularLocation>
</comment>
<keyword evidence="4" id="KW-0282">Flagellum</keyword>
<feature type="domain" description="DM10" evidence="11">
    <location>
        <begin position="247"/>
        <end position="389"/>
    </location>
</feature>
<dbReference type="Pfam" id="PF06565">
    <property type="entry name" value="DM10_dom"/>
    <property type="match status" value="3"/>
</dbReference>
<evidence type="ECO:0000256" key="3">
    <source>
        <dbReference type="ARBA" id="ARBA00022737"/>
    </source>
</evidence>
<feature type="domain" description="DM10" evidence="11">
    <location>
        <begin position="451"/>
        <end position="558"/>
    </location>
</feature>
<evidence type="ECO:0000256" key="4">
    <source>
        <dbReference type="ARBA" id="ARBA00022846"/>
    </source>
</evidence>
<evidence type="ECO:0000256" key="1">
    <source>
        <dbReference type="ARBA" id="ARBA00004611"/>
    </source>
</evidence>
<dbReference type="GO" id="GO:0005879">
    <property type="term" value="C:axonemal microtubule"/>
    <property type="evidence" value="ECO:0007669"/>
    <property type="project" value="UniProtKB-ARBA"/>
</dbReference>
<protein>
    <recommendedName>
        <fullName evidence="8">EF-hand domain-containing family member C2</fullName>
    </recommendedName>
</protein>
<keyword evidence="2" id="KW-0963">Cytoplasm</keyword>
<evidence type="ECO:0000256" key="10">
    <source>
        <dbReference type="SAM" id="Coils"/>
    </source>
</evidence>
<evidence type="ECO:0000256" key="5">
    <source>
        <dbReference type="ARBA" id="ARBA00023212"/>
    </source>
</evidence>
<keyword evidence="6" id="KW-0966">Cell projection</keyword>
<comment type="subunit">
    <text evidence="9">Microtubule inner protein component of sperm flagellar doublet microtubules.</text>
</comment>
<keyword evidence="3" id="KW-0677">Repeat</keyword>
<dbReference type="GeneID" id="101674236"/>
<proteinExistence type="predicted"/>
<evidence type="ECO:0000313" key="12">
    <source>
        <dbReference type="Proteomes" id="UP000000715"/>
    </source>
</evidence>
<dbReference type="Proteomes" id="UP000000715">
    <property type="component" value="Unplaced"/>
</dbReference>
<evidence type="ECO:0000256" key="8">
    <source>
        <dbReference type="ARBA" id="ARBA00039880"/>
    </source>
</evidence>
<dbReference type="GO" id="GO:0010975">
    <property type="term" value="P:regulation of neuron projection development"/>
    <property type="evidence" value="ECO:0007669"/>
    <property type="project" value="TreeGrafter"/>
</dbReference>
<evidence type="ECO:0000256" key="7">
    <source>
        <dbReference type="ARBA" id="ARBA00035003"/>
    </source>
</evidence>
<dbReference type="PANTHER" id="PTHR12086">
    <property type="entry name" value="EF-HAND DOMAIN C-TERMINAL CONTAINING PROTEIN"/>
    <property type="match status" value="1"/>
</dbReference>
<dbReference type="InterPro" id="IPR006602">
    <property type="entry name" value="DM10_dom"/>
</dbReference>
<dbReference type="RefSeq" id="XP_044945413.1">
    <property type="nucleotide sequence ID" value="XM_045089478.1"/>
</dbReference>
<keyword evidence="5" id="KW-0206">Cytoskeleton</keyword>
<feature type="coiled-coil region" evidence="10">
    <location>
        <begin position="566"/>
        <end position="593"/>
    </location>
</feature>
<name>A0A8U0SMF5_MUSPF</name>